<feature type="region of interest" description="Disordered" evidence="1">
    <location>
        <begin position="252"/>
        <end position="280"/>
    </location>
</feature>
<name>A0A061SFR7_9CHLO</name>
<accession>A0A061SFR7</accession>
<dbReference type="EMBL" id="GBEZ01003576">
    <property type="protein sequence ID" value="JAC81576.1"/>
    <property type="molecule type" value="Transcribed_RNA"/>
</dbReference>
<feature type="compositionally biased region" description="Low complexity" evidence="1">
    <location>
        <begin position="255"/>
        <end position="266"/>
    </location>
</feature>
<proteinExistence type="predicted"/>
<reference evidence="2" key="1">
    <citation type="submission" date="2014-05" db="EMBL/GenBank/DDBJ databases">
        <title>The transcriptome of the halophilic microalga Tetraselmis sp. GSL018 isolated from the Great Salt Lake, Utah.</title>
        <authorList>
            <person name="Jinkerson R.E."/>
            <person name="D'Adamo S."/>
            <person name="Posewitz M.C."/>
        </authorList>
    </citation>
    <scope>NUCLEOTIDE SEQUENCE</scope>
    <source>
        <strain evidence="2">GSL018</strain>
    </source>
</reference>
<feature type="region of interest" description="Disordered" evidence="1">
    <location>
        <begin position="322"/>
        <end position="368"/>
    </location>
</feature>
<gene>
    <name evidence="2" type="ORF">TSPGSL018_7607</name>
</gene>
<evidence type="ECO:0000313" key="2">
    <source>
        <dbReference type="EMBL" id="JAC81576.1"/>
    </source>
</evidence>
<organism evidence="2">
    <name type="scientific">Tetraselmis sp. GSL018</name>
    <dbReference type="NCBI Taxonomy" id="582737"/>
    <lineage>
        <taxon>Eukaryota</taxon>
        <taxon>Viridiplantae</taxon>
        <taxon>Chlorophyta</taxon>
        <taxon>core chlorophytes</taxon>
        <taxon>Chlorodendrophyceae</taxon>
        <taxon>Chlorodendrales</taxon>
        <taxon>Chlorodendraceae</taxon>
        <taxon>Tetraselmis</taxon>
    </lineage>
</organism>
<evidence type="ECO:0000256" key="1">
    <source>
        <dbReference type="SAM" id="MobiDB-lite"/>
    </source>
</evidence>
<sequence length="368" mass="39980">MCYVLVQAFWQMAVIRGAALLVDFARWQLFSYFVHELLCFVANRAGVPSPDDSLVGGSLLKRVSFHAKKKKLSRKAVKKLIKKLGKEFGVWSTIAVLLLENGSQVALIFATIFGRLWSVVLSPLGHVSKACTLRQAGFDRQSTAGSGSFLIPLPQAFPPAGTLFSLAGKICGRWLALMLGGALYLRLHPVLGGQWSSAAGPKHQHWHKALSRFRWQWFAPCVQLRGGRRATSPFCALRLLLNAYRLPGAQEPPRGAKGAALGGTATESRPSGAGGAPCWGPRPGAEGLGAERDAPLRAAFMCRPVIAKRRLLRRCSLRPRPRSRRQCAPCSSCEGPLPRGTPAPEGAPWPAERRRRMCPAAPPSGRRG</sequence>
<protein>
    <submittedName>
        <fullName evidence="2">Uncharacterized protein</fullName>
    </submittedName>
</protein>
<dbReference type="AlphaFoldDB" id="A0A061SFR7"/>